<dbReference type="EMBL" id="JAENJH010000001">
    <property type="protein sequence ID" value="MBK1783925.1"/>
    <property type="molecule type" value="Genomic_DNA"/>
</dbReference>
<comment type="caution">
    <text evidence="2">The sequence shown here is derived from an EMBL/GenBank/DDBJ whole genome shotgun (WGS) entry which is preliminary data.</text>
</comment>
<organism evidence="2 3">
    <name type="scientific">Prauserella cavernicola</name>
    <dbReference type="NCBI Taxonomy" id="2800127"/>
    <lineage>
        <taxon>Bacteria</taxon>
        <taxon>Bacillati</taxon>
        <taxon>Actinomycetota</taxon>
        <taxon>Actinomycetes</taxon>
        <taxon>Pseudonocardiales</taxon>
        <taxon>Pseudonocardiaceae</taxon>
        <taxon>Prauserella</taxon>
    </lineage>
</organism>
<keyword evidence="3" id="KW-1185">Reference proteome</keyword>
<evidence type="ECO:0000313" key="2">
    <source>
        <dbReference type="EMBL" id="MBK1783925.1"/>
    </source>
</evidence>
<dbReference type="AlphaFoldDB" id="A0A934V4B0"/>
<dbReference type="SUPFAM" id="SSF53474">
    <property type="entry name" value="alpha/beta-Hydrolases"/>
    <property type="match status" value="1"/>
</dbReference>
<dbReference type="GO" id="GO:0016787">
    <property type="term" value="F:hydrolase activity"/>
    <property type="evidence" value="ECO:0007669"/>
    <property type="project" value="UniProtKB-KW"/>
</dbReference>
<proteinExistence type="predicted"/>
<dbReference type="InterPro" id="IPR029058">
    <property type="entry name" value="AB_hydrolase_fold"/>
</dbReference>
<dbReference type="PANTHER" id="PTHR43194:SF2">
    <property type="entry name" value="PEROXISOMAL MEMBRANE PROTEIN LPX1"/>
    <property type="match status" value="1"/>
</dbReference>
<dbReference type="Pfam" id="PF12697">
    <property type="entry name" value="Abhydrolase_6"/>
    <property type="match status" value="1"/>
</dbReference>
<name>A0A934V4B0_9PSEU</name>
<gene>
    <name evidence="2" type="ORF">JHE00_06240</name>
</gene>
<evidence type="ECO:0000259" key="1">
    <source>
        <dbReference type="Pfam" id="PF12697"/>
    </source>
</evidence>
<evidence type="ECO:0000313" key="3">
    <source>
        <dbReference type="Proteomes" id="UP000635245"/>
    </source>
</evidence>
<dbReference type="Proteomes" id="UP000635245">
    <property type="component" value="Unassembled WGS sequence"/>
</dbReference>
<dbReference type="PANTHER" id="PTHR43194">
    <property type="entry name" value="HYDROLASE ALPHA/BETA FOLD FAMILY"/>
    <property type="match status" value="1"/>
</dbReference>
<feature type="domain" description="AB hydrolase-1" evidence="1">
    <location>
        <begin position="16"/>
        <end position="252"/>
    </location>
</feature>
<protein>
    <submittedName>
        <fullName evidence="2">Alpha/beta hydrolase</fullName>
    </submittedName>
</protein>
<dbReference type="InterPro" id="IPR050228">
    <property type="entry name" value="Carboxylesterase_BioH"/>
</dbReference>
<keyword evidence="2" id="KW-0378">Hydrolase</keyword>
<dbReference type="Gene3D" id="3.40.50.1820">
    <property type="entry name" value="alpha/beta hydrolase"/>
    <property type="match status" value="1"/>
</dbReference>
<sequence>MVIDGVRIDGDSGQAVLLLPGGAESCEGFFPGLSEGLLADPGCRVIVHDRPGTGSSAEEGSLADAAAHLDALIERLDCGPVVAVGQSLGGAVAALLARDHPDKVAGVVLLDATPINDPRACARLERVMRVVGPLAGAPGLRRAFSAAVRGSMSRTLRRSDLRPDCAAAHARIADTDIPTLARSVRGIGRLSAGFSEQDLPRLPSAVVTADRKPGDAIRRAHARLAYAFGAPLVCWPGATHSVHLDHPDDTLAVVRDVVSRVRAGERGSG</sequence>
<accession>A0A934V4B0</accession>
<reference evidence="2" key="1">
    <citation type="submission" date="2020-12" db="EMBL/GenBank/DDBJ databases">
        <title>Prauserella sp. ASG 168, a novel actinomycete isolated from cave rock.</title>
        <authorList>
            <person name="Suriyachadkun C."/>
        </authorList>
    </citation>
    <scope>NUCLEOTIDE SEQUENCE</scope>
    <source>
        <strain evidence="2">ASG 168</strain>
    </source>
</reference>
<dbReference type="PRINTS" id="PR00111">
    <property type="entry name" value="ABHYDROLASE"/>
</dbReference>
<dbReference type="InterPro" id="IPR000073">
    <property type="entry name" value="AB_hydrolase_1"/>
</dbReference>